<organism evidence="2 3">
    <name type="scientific">Exidia glandulosa HHB12029</name>
    <dbReference type="NCBI Taxonomy" id="1314781"/>
    <lineage>
        <taxon>Eukaryota</taxon>
        <taxon>Fungi</taxon>
        <taxon>Dikarya</taxon>
        <taxon>Basidiomycota</taxon>
        <taxon>Agaricomycotina</taxon>
        <taxon>Agaricomycetes</taxon>
        <taxon>Auriculariales</taxon>
        <taxon>Exidiaceae</taxon>
        <taxon>Exidia</taxon>
    </lineage>
</organism>
<evidence type="ECO:0000256" key="1">
    <source>
        <dbReference type="SAM" id="MobiDB-lite"/>
    </source>
</evidence>
<keyword evidence="3" id="KW-1185">Reference proteome</keyword>
<accession>A0A165N252</accession>
<name>A0A165N252_EXIGL</name>
<dbReference type="InParanoid" id="A0A165N252"/>
<evidence type="ECO:0000313" key="3">
    <source>
        <dbReference type="Proteomes" id="UP000077266"/>
    </source>
</evidence>
<sequence length="360" mass="38693">MPAEPTAVPLGLYRIDTEWWTRFAYAHPNTVILPLSPDFSDAHNAARAPLESTLSESGAPVDSTSSSVASAASDTVAIASPEHVHAPLLNSEADDHSGSSRQRDLSWADPAARRLLGYLLRLFGEGATTLLEGSPASRLWVQQTQTAVTQGLGHLIGQPETEAVLNLAISLSQLNHYFNRTWIDGAFLSQLLPSTGPCFACTTANTACSLVPNEDIPVTQPHSSIRPGASKPLPLSPPLVKRRSRAPLSEEGDDKARTHKKQRTASTHQRDDAALRSSAPPSSTVVKEREQAQDDEQGVIVSGVNLLAQRTQSPVALDVHRGSLTLGTLEIEIDKIDSTKLASNSSRIAEQMLMKLKALF</sequence>
<dbReference type="EMBL" id="KV425903">
    <property type="protein sequence ID" value="KZW00103.1"/>
    <property type="molecule type" value="Genomic_DNA"/>
</dbReference>
<proteinExistence type="predicted"/>
<evidence type="ECO:0000313" key="2">
    <source>
        <dbReference type="EMBL" id="KZW00103.1"/>
    </source>
</evidence>
<reference evidence="2 3" key="1">
    <citation type="journal article" date="2016" name="Mol. Biol. Evol.">
        <title>Comparative Genomics of Early-Diverging Mushroom-Forming Fungi Provides Insights into the Origins of Lignocellulose Decay Capabilities.</title>
        <authorList>
            <person name="Nagy L.G."/>
            <person name="Riley R."/>
            <person name="Tritt A."/>
            <person name="Adam C."/>
            <person name="Daum C."/>
            <person name="Floudas D."/>
            <person name="Sun H."/>
            <person name="Yadav J.S."/>
            <person name="Pangilinan J."/>
            <person name="Larsson K.H."/>
            <person name="Matsuura K."/>
            <person name="Barry K."/>
            <person name="Labutti K."/>
            <person name="Kuo R."/>
            <person name="Ohm R.A."/>
            <person name="Bhattacharya S.S."/>
            <person name="Shirouzu T."/>
            <person name="Yoshinaga Y."/>
            <person name="Martin F.M."/>
            <person name="Grigoriev I.V."/>
            <person name="Hibbett D.S."/>
        </authorList>
    </citation>
    <scope>NUCLEOTIDE SEQUENCE [LARGE SCALE GENOMIC DNA]</scope>
    <source>
        <strain evidence="2 3">HHB12029</strain>
    </source>
</reference>
<feature type="region of interest" description="Disordered" evidence="1">
    <location>
        <begin position="219"/>
        <end position="297"/>
    </location>
</feature>
<dbReference type="AlphaFoldDB" id="A0A165N252"/>
<gene>
    <name evidence="2" type="ORF">EXIGLDRAFT_761967</name>
</gene>
<dbReference type="Proteomes" id="UP000077266">
    <property type="component" value="Unassembled WGS sequence"/>
</dbReference>
<protein>
    <submittedName>
        <fullName evidence="2">Uncharacterized protein</fullName>
    </submittedName>
</protein>